<sequence length="320" mass="38197">MAKSKKLALVICYFGPLPAYADLFFRSVKANPTIDFILATDQLVKNPPANLQVKYLTLADLREKFQKKLGFAIRLHAPYKICDYRPAFGWLLSDWLKDYRYWGHCDLDQVMGDLEKFLPEKLLEKYDKVYQHGHLTVFRNTLTNNLRFVAKGGLNYRQVFQTDLPCVFDEVEGIQKKFARLGAKCCLKRDFADIYSWREQMKRTTSYLSRREKKRLNNFYQLFFYEKGRVYRAYFAGGKMNYEELAYLHFPKRQMRQNFYQTDSYFIGKDGFYAKEPGFNVTMGEIKRYNGFSLAGEARVKLAYWTFIWSRRYRKYVLKR</sequence>
<proteinExistence type="predicted"/>
<dbReference type="RefSeq" id="WP_039944448.1">
    <property type="nucleotide sequence ID" value="NZ_AZDU01000006.1"/>
</dbReference>
<evidence type="ECO:0000256" key="1">
    <source>
        <dbReference type="SAM" id="SignalP"/>
    </source>
</evidence>
<evidence type="ECO:0000313" key="2">
    <source>
        <dbReference type="EMBL" id="KRL03271.1"/>
    </source>
</evidence>
<dbReference type="Pfam" id="PF20330">
    <property type="entry name" value="DUF6625"/>
    <property type="match status" value="1"/>
</dbReference>
<feature type="chain" id="PRO_5039564849" description="Glycosyltransferase" evidence="1">
    <location>
        <begin position="22"/>
        <end position="320"/>
    </location>
</feature>
<dbReference type="STRING" id="1293597.FC20_GL001573"/>
<accession>A0A0R1M585</accession>
<feature type="signal peptide" evidence="1">
    <location>
        <begin position="1"/>
        <end position="21"/>
    </location>
</feature>
<organism evidence="2 3">
    <name type="scientific">Lactobacillus equicursoris DSM 19284 = JCM 14600 = CIP 110162</name>
    <dbReference type="NCBI Taxonomy" id="1293597"/>
    <lineage>
        <taxon>Bacteria</taxon>
        <taxon>Bacillati</taxon>
        <taxon>Bacillota</taxon>
        <taxon>Bacilli</taxon>
        <taxon>Lactobacillales</taxon>
        <taxon>Lactobacillaceae</taxon>
        <taxon>Lactobacillus</taxon>
    </lineage>
</organism>
<keyword evidence="3" id="KW-1185">Reference proteome</keyword>
<dbReference type="AlphaFoldDB" id="A0A0R1M585"/>
<dbReference type="InterPro" id="IPR046733">
    <property type="entry name" value="DUF6625"/>
</dbReference>
<name>A0A0R1M585_9LACO</name>
<dbReference type="eggNOG" id="ENOG502ZCE3">
    <property type="taxonomic scope" value="Bacteria"/>
</dbReference>
<evidence type="ECO:0008006" key="4">
    <source>
        <dbReference type="Google" id="ProtNLM"/>
    </source>
</evidence>
<protein>
    <recommendedName>
        <fullName evidence="4">Glycosyltransferase</fullName>
    </recommendedName>
</protein>
<gene>
    <name evidence="2" type="ORF">FC20_GL001573</name>
</gene>
<comment type="caution">
    <text evidence="2">The sequence shown here is derived from an EMBL/GenBank/DDBJ whole genome shotgun (WGS) entry which is preliminary data.</text>
</comment>
<dbReference type="Proteomes" id="UP000051074">
    <property type="component" value="Unassembled WGS sequence"/>
</dbReference>
<reference evidence="2 3" key="1">
    <citation type="journal article" date="2015" name="Genome Announc.">
        <title>Expanding the biotechnology potential of lactobacilli through comparative genomics of 213 strains and associated genera.</title>
        <authorList>
            <person name="Sun Z."/>
            <person name="Harris H.M."/>
            <person name="McCann A."/>
            <person name="Guo C."/>
            <person name="Argimon S."/>
            <person name="Zhang W."/>
            <person name="Yang X."/>
            <person name="Jeffery I.B."/>
            <person name="Cooney J.C."/>
            <person name="Kagawa T.F."/>
            <person name="Liu W."/>
            <person name="Song Y."/>
            <person name="Salvetti E."/>
            <person name="Wrobel A."/>
            <person name="Rasinkangas P."/>
            <person name="Parkhill J."/>
            <person name="Rea M.C."/>
            <person name="O'Sullivan O."/>
            <person name="Ritari J."/>
            <person name="Douillard F.P."/>
            <person name="Paul Ross R."/>
            <person name="Yang R."/>
            <person name="Briner A.E."/>
            <person name="Felis G.E."/>
            <person name="de Vos W.M."/>
            <person name="Barrangou R."/>
            <person name="Klaenhammer T.R."/>
            <person name="Caufield P.W."/>
            <person name="Cui Y."/>
            <person name="Zhang H."/>
            <person name="O'Toole P.W."/>
        </authorList>
    </citation>
    <scope>NUCLEOTIDE SEQUENCE [LARGE SCALE GENOMIC DNA]</scope>
    <source>
        <strain evidence="2 3">DSM 19284</strain>
    </source>
</reference>
<keyword evidence="1" id="KW-0732">Signal</keyword>
<dbReference type="EMBL" id="AZDU01000006">
    <property type="protein sequence ID" value="KRL03271.1"/>
    <property type="molecule type" value="Genomic_DNA"/>
</dbReference>
<evidence type="ECO:0000313" key="3">
    <source>
        <dbReference type="Proteomes" id="UP000051074"/>
    </source>
</evidence>
<dbReference type="PATRIC" id="fig|1293597.4.peg.1676"/>